<feature type="transmembrane region" description="Helical" evidence="1">
    <location>
        <begin position="37"/>
        <end position="54"/>
    </location>
</feature>
<keyword evidence="3" id="KW-1185">Reference proteome</keyword>
<gene>
    <name evidence="2" type="ORF">GHT07_09940</name>
</gene>
<keyword evidence="1" id="KW-1133">Transmembrane helix</keyword>
<dbReference type="AlphaFoldDB" id="A0A844AYW0"/>
<organism evidence="2 3">
    <name type="scientific">Caenimonas koreensis DSM 17982</name>
    <dbReference type="NCBI Taxonomy" id="1121255"/>
    <lineage>
        <taxon>Bacteria</taxon>
        <taxon>Pseudomonadati</taxon>
        <taxon>Pseudomonadota</taxon>
        <taxon>Betaproteobacteria</taxon>
        <taxon>Burkholderiales</taxon>
        <taxon>Comamonadaceae</taxon>
        <taxon>Caenimonas</taxon>
    </lineage>
</organism>
<feature type="transmembrane region" description="Helical" evidence="1">
    <location>
        <begin position="6"/>
        <end position="25"/>
    </location>
</feature>
<proteinExistence type="predicted"/>
<sequence length="59" mass="6448">MAVFRWAVLVLLVASAICFLIFAVTGQPRYKAVGLKLLFTTLAAGFVFFAVLIAENLLE</sequence>
<evidence type="ECO:0000256" key="1">
    <source>
        <dbReference type="SAM" id="Phobius"/>
    </source>
</evidence>
<dbReference type="EMBL" id="WJBU01000009">
    <property type="protein sequence ID" value="MRD47598.1"/>
    <property type="molecule type" value="Genomic_DNA"/>
</dbReference>
<dbReference type="OrthoDB" id="8689387at2"/>
<keyword evidence="1" id="KW-0812">Transmembrane</keyword>
<dbReference type="Proteomes" id="UP000487350">
    <property type="component" value="Unassembled WGS sequence"/>
</dbReference>
<evidence type="ECO:0000313" key="2">
    <source>
        <dbReference type="EMBL" id="MRD47598.1"/>
    </source>
</evidence>
<reference evidence="2 3" key="1">
    <citation type="submission" date="2019-11" db="EMBL/GenBank/DDBJ databases">
        <title>Caenimonas koreensis gen. nov., sp. nov., isolated from activated sludge.</title>
        <authorList>
            <person name="Seung H.R."/>
        </authorList>
    </citation>
    <scope>NUCLEOTIDE SEQUENCE [LARGE SCALE GENOMIC DNA]</scope>
    <source>
        <strain evidence="2 3">EMB320</strain>
    </source>
</reference>
<dbReference type="RefSeq" id="WP_153584925.1">
    <property type="nucleotide sequence ID" value="NZ_WJBU01000009.1"/>
</dbReference>
<accession>A0A844AYW0</accession>
<evidence type="ECO:0000313" key="3">
    <source>
        <dbReference type="Proteomes" id="UP000487350"/>
    </source>
</evidence>
<comment type="caution">
    <text evidence="2">The sequence shown here is derived from an EMBL/GenBank/DDBJ whole genome shotgun (WGS) entry which is preliminary data.</text>
</comment>
<name>A0A844AYW0_9BURK</name>
<keyword evidence="1" id="KW-0472">Membrane</keyword>
<protein>
    <submittedName>
        <fullName evidence="2">Uncharacterized protein</fullName>
    </submittedName>
</protein>